<feature type="domain" description="Ketoreductase" evidence="3">
    <location>
        <begin position="13"/>
        <end position="200"/>
    </location>
</feature>
<dbReference type="PROSITE" id="PS00061">
    <property type="entry name" value="ADH_SHORT"/>
    <property type="match status" value="1"/>
</dbReference>
<evidence type="ECO:0000259" key="3">
    <source>
        <dbReference type="SMART" id="SM00822"/>
    </source>
</evidence>
<dbReference type="InterPro" id="IPR020904">
    <property type="entry name" value="Sc_DH/Rdtase_CS"/>
</dbReference>
<dbReference type="PANTHER" id="PTHR44269:SF1">
    <property type="entry name" value="DEHYDROGENASE_REDUCTASE SDR FAMILY MEMBER 7"/>
    <property type="match status" value="1"/>
</dbReference>
<evidence type="ECO:0000256" key="1">
    <source>
        <dbReference type="ARBA" id="ARBA00006484"/>
    </source>
</evidence>
<comment type="caution">
    <text evidence="4">The sequence shown here is derived from an EMBL/GenBank/DDBJ whole genome shotgun (WGS) entry which is preliminary data.</text>
</comment>
<reference evidence="4 5" key="1">
    <citation type="submission" date="2019-08" db="EMBL/GenBank/DDBJ databases">
        <title>Parahaliea maris sp. nov., isolated from the surface seawater.</title>
        <authorList>
            <person name="Liu Y."/>
        </authorList>
    </citation>
    <scope>NUCLEOTIDE SEQUENCE [LARGE SCALE GENOMIC DNA]</scope>
    <source>
        <strain evidence="4 5">HSLHS9</strain>
    </source>
</reference>
<name>A0A5C9A8Y3_9GAMM</name>
<dbReference type="AlphaFoldDB" id="A0A5C9A8Y3"/>
<dbReference type="InterPro" id="IPR057326">
    <property type="entry name" value="KR_dom"/>
</dbReference>
<evidence type="ECO:0000313" key="5">
    <source>
        <dbReference type="Proteomes" id="UP000321039"/>
    </source>
</evidence>
<dbReference type="SMART" id="SM00822">
    <property type="entry name" value="PKS_KR"/>
    <property type="match status" value="1"/>
</dbReference>
<protein>
    <submittedName>
        <fullName evidence="4">SDR family NAD(P)-dependent oxidoreductase</fullName>
    </submittedName>
</protein>
<accession>A0A5C9A8Y3</accession>
<comment type="similarity">
    <text evidence="1 2">Belongs to the short-chain dehydrogenases/reductases (SDR) family.</text>
</comment>
<dbReference type="Gene3D" id="3.40.50.720">
    <property type="entry name" value="NAD(P)-binding Rossmann-like Domain"/>
    <property type="match status" value="1"/>
</dbReference>
<dbReference type="Pfam" id="PF00106">
    <property type="entry name" value="adh_short"/>
    <property type="match status" value="1"/>
</dbReference>
<dbReference type="SUPFAM" id="SSF51735">
    <property type="entry name" value="NAD(P)-binding Rossmann-fold domains"/>
    <property type="match status" value="1"/>
</dbReference>
<dbReference type="PRINTS" id="PR00081">
    <property type="entry name" value="GDHRDH"/>
</dbReference>
<dbReference type="InterPro" id="IPR002347">
    <property type="entry name" value="SDR_fam"/>
</dbReference>
<evidence type="ECO:0000313" key="4">
    <source>
        <dbReference type="EMBL" id="TXS96522.1"/>
    </source>
</evidence>
<dbReference type="InterPro" id="IPR036291">
    <property type="entry name" value="NAD(P)-bd_dom_sf"/>
</dbReference>
<dbReference type="PANTHER" id="PTHR44269">
    <property type="entry name" value="DEHYDROGENASE/REDUCTASE SDR FAMILY MEMBER 7-RELATED"/>
    <property type="match status" value="1"/>
</dbReference>
<sequence length="286" mass="30025">MPDNNKSFQFDNAVVWVTGASSGIGAAFAVEAARRGARLVLSARRPEQLAAVQQQCIDAGAGMEEVLVLPLDVEDEAAMPGAVGRVVDYFGRIDLLLNNAGMSQRSLCVDTDMAVYRKIIAVDLLGQIALTKQVLPVMVQQGSGTLAVTSSVAGKVGSPMRTGYSAAKHGVMGFFDALRVEVAHLGLNVTTIVPGSIRTAVGHNALTATGEPVGKEDPAIEAGMDAATCARVIADGFANGVEEIDVGEGPEMQLLDLKRTDPTGTFRLLEDWAAELLKGNTPHLNQ</sequence>
<proteinExistence type="inferred from homology"/>
<keyword evidence="5" id="KW-1185">Reference proteome</keyword>
<organism evidence="4 5">
    <name type="scientific">Parahaliea maris</name>
    <dbReference type="NCBI Taxonomy" id="2716870"/>
    <lineage>
        <taxon>Bacteria</taxon>
        <taxon>Pseudomonadati</taxon>
        <taxon>Pseudomonadota</taxon>
        <taxon>Gammaproteobacteria</taxon>
        <taxon>Cellvibrionales</taxon>
        <taxon>Halieaceae</taxon>
        <taxon>Parahaliea</taxon>
    </lineage>
</organism>
<dbReference type="InterPro" id="IPR053011">
    <property type="entry name" value="SDR_family_member_7"/>
</dbReference>
<evidence type="ECO:0000256" key="2">
    <source>
        <dbReference type="RuleBase" id="RU000363"/>
    </source>
</evidence>
<gene>
    <name evidence="4" type="ORF">FV139_03320</name>
</gene>
<dbReference type="RefSeq" id="WP_148066794.1">
    <property type="nucleotide sequence ID" value="NZ_VRZA01000001.1"/>
</dbReference>
<dbReference type="EMBL" id="VRZA01000001">
    <property type="protein sequence ID" value="TXS96522.1"/>
    <property type="molecule type" value="Genomic_DNA"/>
</dbReference>
<dbReference type="Proteomes" id="UP000321039">
    <property type="component" value="Unassembled WGS sequence"/>
</dbReference>
<dbReference type="PRINTS" id="PR00080">
    <property type="entry name" value="SDRFAMILY"/>
</dbReference>